<name>A0A517T8M4_9PLAN</name>
<gene>
    <name evidence="1" type="ORF">V22_19570</name>
</gene>
<dbReference type="InterPro" id="IPR010869">
    <property type="entry name" value="DUF1501"/>
</dbReference>
<dbReference type="Pfam" id="PF07394">
    <property type="entry name" value="DUF1501"/>
    <property type="match status" value="1"/>
</dbReference>
<reference evidence="1 2" key="1">
    <citation type="submission" date="2019-02" db="EMBL/GenBank/DDBJ databases">
        <title>Deep-cultivation of Planctomycetes and their phenomic and genomic characterization uncovers novel biology.</title>
        <authorList>
            <person name="Wiegand S."/>
            <person name="Jogler M."/>
            <person name="Boedeker C."/>
            <person name="Pinto D."/>
            <person name="Vollmers J."/>
            <person name="Rivas-Marin E."/>
            <person name="Kohn T."/>
            <person name="Peeters S.H."/>
            <person name="Heuer A."/>
            <person name="Rast P."/>
            <person name="Oberbeckmann S."/>
            <person name="Bunk B."/>
            <person name="Jeske O."/>
            <person name="Meyerdierks A."/>
            <person name="Storesund J.E."/>
            <person name="Kallscheuer N."/>
            <person name="Luecker S."/>
            <person name="Lage O.M."/>
            <person name="Pohl T."/>
            <person name="Merkel B.J."/>
            <person name="Hornburger P."/>
            <person name="Mueller R.-W."/>
            <person name="Bruemmer F."/>
            <person name="Labrenz M."/>
            <person name="Spormann A.M."/>
            <person name="Op den Camp H."/>
            <person name="Overmann J."/>
            <person name="Amann R."/>
            <person name="Jetten M.S.M."/>
            <person name="Mascher T."/>
            <person name="Medema M.H."/>
            <person name="Devos D.P."/>
            <person name="Kaster A.-K."/>
            <person name="Ovreas L."/>
            <person name="Rohde M."/>
            <person name="Galperin M.Y."/>
            <person name="Jogler C."/>
        </authorList>
    </citation>
    <scope>NUCLEOTIDE SEQUENCE [LARGE SCALE GENOMIC DNA]</scope>
    <source>
        <strain evidence="1 2">V22</strain>
    </source>
</reference>
<dbReference type="OrthoDB" id="9779968at2"/>
<organism evidence="1 2">
    <name type="scientific">Calycomorphotria hydatis</name>
    <dbReference type="NCBI Taxonomy" id="2528027"/>
    <lineage>
        <taxon>Bacteria</taxon>
        <taxon>Pseudomonadati</taxon>
        <taxon>Planctomycetota</taxon>
        <taxon>Planctomycetia</taxon>
        <taxon>Planctomycetales</taxon>
        <taxon>Planctomycetaceae</taxon>
        <taxon>Calycomorphotria</taxon>
    </lineage>
</organism>
<evidence type="ECO:0000313" key="1">
    <source>
        <dbReference type="EMBL" id="QDT64716.1"/>
    </source>
</evidence>
<dbReference type="Proteomes" id="UP000319976">
    <property type="component" value="Chromosome"/>
</dbReference>
<keyword evidence="2" id="KW-1185">Reference proteome</keyword>
<evidence type="ECO:0008006" key="3">
    <source>
        <dbReference type="Google" id="ProtNLM"/>
    </source>
</evidence>
<evidence type="ECO:0000313" key="2">
    <source>
        <dbReference type="Proteomes" id="UP000319976"/>
    </source>
</evidence>
<dbReference type="PANTHER" id="PTHR43737:SF1">
    <property type="entry name" value="DUF1501 DOMAIN-CONTAINING PROTEIN"/>
    <property type="match status" value="1"/>
</dbReference>
<proteinExistence type="predicted"/>
<dbReference type="KEGG" id="chya:V22_19570"/>
<dbReference type="PANTHER" id="PTHR43737">
    <property type="entry name" value="BLL7424 PROTEIN"/>
    <property type="match status" value="1"/>
</dbReference>
<accession>A0A517T8M4</accession>
<dbReference type="InterPro" id="IPR017850">
    <property type="entry name" value="Alkaline_phosphatase_core_sf"/>
</dbReference>
<dbReference type="EMBL" id="CP036316">
    <property type="protein sequence ID" value="QDT64716.1"/>
    <property type="molecule type" value="Genomic_DNA"/>
</dbReference>
<dbReference type="AlphaFoldDB" id="A0A517T8M4"/>
<dbReference type="RefSeq" id="WP_145262119.1">
    <property type="nucleotide sequence ID" value="NZ_CP036316.1"/>
</dbReference>
<sequence length="464" mass="50745">MGLVNKNRRGCSGFRDVPRRKFLQAGVLGTLGLSMADLLRLEAAETSALTNPSGHKLEPRAKSVIQINLPGGFPHHESFDPKPEAPVEYRGSFGVAKTNTGDVFSENLQQLASIADKLTVVRTVVGKIPDHGLATYHLHTGYTPSTVIDYPQMGSVVSHELGPLGELPCYIAIPGKNATAGGTGFLPSSFGPFETGGDPATQKKKFRVRDFSLPSGLSLRELQRRRSIREAVDQRIRSLEANTVLLDTMDEFHQNAYSLLTSKDAQNAFSFDEESDETFELYGSEVTGDVKGPDGRLHPKGLAERLIIARRLVESGVRFVSLEYGSWDCHIGVEKACLDQMRPFDYAIAGLVKDLDQRGLLDSTIVWVTTEFGRTPKVNKESGRDHWARCYSMMLAGGGFNQGLIHGVSDSTGGEPARDAVTLENLIATIYHQMGVNPHKELVAFGNRPIEIVRDAEVVEQLIG</sequence>
<protein>
    <recommendedName>
        <fullName evidence="3">Sulfatase</fullName>
    </recommendedName>
</protein>
<dbReference type="SUPFAM" id="SSF53649">
    <property type="entry name" value="Alkaline phosphatase-like"/>
    <property type="match status" value="1"/>
</dbReference>